<dbReference type="GO" id="GO:0030488">
    <property type="term" value="P:tRNA methylation"/>
    <property type="evidence" value="ECO:0007669"/>
    <property type="project" value="TreeGrafter"/>
</dbReference>
<accession>F5YHC3</accession>
<comment type="cofactor">
    <cofactor evidence="7">
        <name>K(+)</name>
        <dbReference type="ChEBI" id="CHEBI:29103"/>
    </cofactor>
    <text evidence="7">Binds 1 potassium ion per subunit.</text>
</comment>
<evidence type="ECO:0000256" key="8">
    <source>
        <dbReference type="RuleBase" id="RU003313"/>
    </source>
</evidence>
<comment type="function">
    <text evidence="7">Exhibits a very high intrinsic GTPase hydrolysis rate. Involved in the addition of a carboxymethylaminomethyl (cmnm) group at the wobble position (U34) of certain tRNAs, forming tRNA-cmnm(5)s(2)U34.</text>
</comment>
<dbReference type="EC" id="3.6.-.-" evidence="7"/>
<dbReference type="SUPFAM" id="SSF103025">
    <property type="entry name" value="Folate-binding domain"/>
    <property type="match status" value="1"/>
</dbReference>
<dbReference type="Pfam" id="PF10396">
    <property type="entry name" value="TrmE_N"/>
    <property type="match status" value="1"/>
</dbReference>
<dbReference type="CDD" id="cd04164">
    <property type="entry name" value="trmE"/>
    <property type="match status" value="1"/>
</dbReference>
<dbReference type="NCBIfam" id="TIGR00450">
    <property type="entry name" value="mnmE_trmE_thdF"/>
    <property type="match status" value="1"/>
</dbReference>
<dbReference type="HOGENOM" id="CLU_019624_4_1_12"/>
<gene>
    <name evidence="7" type="primary">mnmE</name>
    <name evidence="7 10" type="synonym">trmE</name>
    <name evidence="10" type="ordered locus">TREPR_1080</name>
</gene>
<dbReference type="Pfam" id="PF01926">
    <property type="entry name" value="MMR_HSR1"/>
    <property type="match status" value="1"/>
</dbReference>
<dbReference type="InterPro" id="IPR018948">
    <property type="entry name" value="GTP-bd_TrmE_N"/>
</dbReference>
<evidence type="ECO:0000256" key="4">
    <source>
        <dbReference type="ARBA" id="ARBA00022842"/>
    </source>
</evidence>
<organism evidence="10 11">
    <name type="scientific">Treponema primitia (strain ATCC BAA-887 / DSM 12427 / ZAS-2)</name>
    <dbReference type="NCBI Taxonomy" id="545694"/>
    <lineage>
        <taxon>Bacteria</taxon>
        <taxon>Pseudomonadati</taxon>
        <taxon>Spirochaetota</taxon>
        <taxon>Spirochaetia</taxon>
        <taxon>Spirochaetales</taxon>
        <taxon>Treponemataceae</taxon>
        <taxon>Treponema</taxon>
    </lineage>
</organism>
<dbReference type="InterPro" id="IPR005225">
    <property type="entry name" value="Small_GTP-bd"/>
</dbReference>
<protein>
    <recommendedName>
        <fullName evidence="7">tRNA modification GTPase MnmE</fullName>
        <ecNumber evidence="7">3.6.-.-</ecNumber>
    </recommendedName>
</protein>
<feature type="binding site" evidence="7">
    <location>
        <begin position="357"/>
        <end position="360"/>
    </location>
    <ligand>
        <name>GTP</name>
        <dbReference type="ChEBI" id="CHEBI:37565"/>
    </ligand>
</feature>
<dbReference type="InterPro" id="IPR027417">
    <property type="entry name" value="P-loop_NTPase"/>
</dbReference>
<comment type="similarity">
    <text evidence="1 7 8">Belongs to the TRAFAC class TrmE-Era-EngA-EngB-Septin-like GTPase superfamily. TrmE GTPase family.</text>
</comment>
<feature type="binding site" evidence="7">
    <location>
        <begin position="392"/>
        <end position="394"/>
    </location>
    <ligand>
        <name>GTP</name>
        <dbReference type="ChEBI" id="CHEBI:37565"/>
    </ligand>
</feature>
<keyword evidence="3 7" id="KW-0547">Nucleotide-binding</keyword>
<dbReference type="GO" id="GO:0005829">
    <property type="term" value="C:cytosol"/>
    <property type="evidence" value="ECO:0007669"/>
    <property type="project" value="TreeGrafter"/>
</dbReference>
<comment type="subcellular location">
    <subcellularLocation>
        <location evidence="7">Cytoplasm</location>
    </subcellularLocation>
</comment>
<dbReference type="AlphaFoldDB" id="F5YHC3"/>
<dbReference type="CDD" id="cd14858">
    <property type="entry name" value="TrmE_N"/>
    <property type="match status" value="1"/>
</dbReference>
<dbReference type="Gene3D" id="3.40.50.300">
    <property type="entry name" value="P-loop containing nucleotide triphosphate hydrolases"/>
    <property type="match status" value="1"/>
</dbReference>
<dbReference type="InterPro" id="IPR031168">
    <property type="entry name" value="G_TrmE"/>
</dbReference>
<dbReference type="GO" id="GO:0005525">
    <property type="term" value="F:GTP binding"/>
    <property type="evidence" value="ECO:0007669"/>
    <property type="project" value="UniProtKB-UniRule"/>
</dbReference>
<evidence type="ECO:0000256" key="1">
    <source>
        <dbReference type="ARBA" id="ARBA00011043"/>
    </source>
</evidence>
<evidence type="ECO:0000313" key="11">
    <source>
        <dbReference type="Proteomes" id="UP000009223"/>
    </source>
</evidence>
<feature type="binding site" evidence="7">
    <location>
        <position position="269"/>
    </location>
    <ligand>
        <name>K(+)</name>
        <dbReference type="ChEBI" id="CHEBI:29103"/>
    </ligand>
</feature>
<keyword evidence="5 7" id="KW-0630">Potassium</keyword>
<feature type="binding site" evidence="7">
    <location>
        <position position="267"/>
    </location>
    <ligand>
        <name>K(+)</name>
        <dbReference type="ChEBI" id="CHEBI:29103"/>
    </ligand>
</feature>
<keyword evidence="7" id="KW-0479">Metal-binding</keyword>
<dbReference type="OrthoDB" id="9805918at2"/>
<comment type="subunit">
    <text evidence="7">Homodimer. Heterotetramer of two MnmE and two MnmG subunits.</text>
</comment>
<proteinExistence type="inferred from homology"/>
<dbReference type="STRING" id="545694.TREPR_1080"/>
<evidence type="ECO:0000256" key="2">
    <source>
        <dbReference type="ARBA" id="ARBA00022694"/>
    </source>
</evidence>
<dbReference type="InterPro" id="IPR006073">
    <property type="entry name" value="GTP-bd"/>
</dbReference>
<evidence type="ECO:0000313" key="10">
    <source>
        <dbReference type="EMBL" id="AEF86653.1"/>
    </source>
</evidence>
<feature type="binding site" evidence="7">
    <location>
        <begin position="248"/>
        <end position="253"/>
    </location>
    <ligand>
        <name>GTP</name>
        <dbReference type="ChEBI" id="CHEBI:37565"/>
    </ligand>
</feature>
<keyword evidence="4 7" id="KW-0460">Magnesium</keyword>
<dbReference type="PANTHER" id="PTHR42714">
    <property type="entry name" value="TRNA MODIFICATION GTPASE GTPBP3"/>
    <property type="match status" value="1"/>
</dbReference>
<evidence type="ECO:0000256" key="6">
    <source>
        <dbReference type="ARBA" id="ARBA00023134"/>
    </source>
</evidence>
<reference evidence="11" key="1">
    <citation type="submission" date="2009-12" db="EMBL/GenBank/DDBJ databases">
        <title>Complete sequence of Treponema primitia strain ZAS-2.</title>
        <authorList>
            <person name="Tetu S.G."/>
            <person name="Matson E."/>
            <person name="Ren Q."/>
            <person name="Seshadri R."/>
            <person name="Elbourne L."/>
            <person name="Hassan K.A."/>
            <person name="Durkin A."/>
            <person name="Radune D."/>
            <person name="Mohamoud Y."/>
            <person name="Shay R."/>
            <person name="Jin S."/>
            <person name="Zhang X."/>
            <person name="Lucey K."/>
            <person name="Ballor N.R."/>
            <person name="Ottesen E."/>
            <person name="Rosenthal R."/>
            <person name="Allen A."/>
            <person name="Leadbetter J.R."/>
            <person name="Paulsen I.T."/>
        </authorList>
    </citation>
    <scope>NUCLEOTIDE SEQUENCE [LARGE SCALE GENOMIC DNA]</scope>
    <source>
        <strain evidence="11">ATCC BAA-887 / DSM 12427 / ZAS-2</strain>
    </source>
</reference>
<dbReference type="GO" id="GO:0003924">
    <property type="term" value="F:GTPase activity"/>
    <property type="evidence" value="ECO:0007669"/>
    <property type="project" value="UniProtKB-UniRule"/>
</dbReference>
<dbReference type="InterPro" id="IPR027368">
    <property type="entry name" value="MnmE_dom2"/>
</dbReference>
<keyword evidence="11" id="KW-1185">Reference proteome</keyword>
<evidence type="ECO:0000259" key="9">
    <source>
        <dbReference type="PROSITE" id="PS51709"/>
    </source>
</evidence>
<sequence length="492" mass="52466">MALHSAEYGDTDPMAALATLLGESALAIIRTSGKNSLELLAEVFSRPEKLLAAPGNSVVHGWIIGKDRSKIDDVLISIYRAPVTYTGEDSADISCHGGIAAAKAVLETLYSAGFRPSLHGEFTFRAFMNGKLDLTRAESVMELVSAKTGRAREHAVQRLSGTLAEEISGVKELLVQVLAGTELYLDYSEDDGLSLAADPSDAAEAAGLLPDRPLAEEALKRLQTLAESYRRERLYAEGALAVIAGRPNAGKSSLFNLLLKEDRSIVTDIPGTTRDWIEAWVSIEGIPVRLADTAGLHASEDPVEKLGIERSRTLLEEADLILYLIDGAEGITTEDHEFFTNLADSNINTTQIVLLWNKADLVSVPEKILPQLTTESPVQALPPDIPAPLPVSARTGVGIPELTREIAARLEQASGDGSREVSAGLGTARQKELVDSAAASLNEALTLAAAGEPLDIIAPLLREGVNALGEITGEVSTADILETMFSRFCIGK</sequence>
<feature type="binding site" evidence="7">
    <location>
        <position position="252"/>
    </location>
    <ligand>
        <name>Mg(2+)</name>
        <dbReference type="ChEBI" id="CHEBI:18420"/>
    </ligand>
</feature>
<dbReference type="Gene3D" id="3.30.1360.120">
    <property type="entry name" value="Probable tRNA modification gtpase trme, domain 1"/>
    <property type="match status" value="1"/>
</dbReference>
<dbReference type="GO" id="GO:0002098">
    <property type="term" value="P:tRNA wobble uridine modification"/>
    <property type="evidence" value="ECO:0007669"/>
    <property type="project" value="TreeGrafter"/>
</dbReference>
<keyword evidence="7" id="KW-0378">Hydrolase</keyword>
<dbReference type="NCBIfam" id="TIGR00231">
    <property type="entry name" value="small_GTP"/>
    <property type="match status" value="1"/>
</dbReference>
<dbReference type="KEGG" id="tpi:TREPR_1080"/>
<dbReference type="SUPFAM" id="SSF52540">
    <property type="entry name" value="P-loop containing nucleoside triphosphate hydrolases"/>
    <property type="match status" value="1"/>
</dbReference>
<dbReference type="Gene3D" id="1.20.120.430">
    <property type="entry name" value="tRNA modification GTPase MnmE domain 2"/>
    <property type="match status" value="1"/>
</dbReference>
<feature type="binding site" evidence="7">
    <location>
        <begin position="292"/>
        <end position="295"/>
    </location>
    <ligand>
        <name>GTP</name>
        <dbReference type="ChEBI" id="CHEBI:37565"/>
    </ligand>
</feature>
<name>F5YHC3_TREPZ</name>
<reference evidence="10 11" key="2">
    <citation type="journal article" date="2011" name="ISME J.">
        <title>RNA-seq reveals cooperative metabolic interactions between two termite-gut spirochete species in co-culture.</title>
        <authorList>
            <person name="Rosenthal A.Z."/>
            <person name="Matson E.G."/>
            <person name="Eldar A."/>
            <person name="Leadbetter J.R."/>
        </authorList>
    </citation>
    <scope>NUCLEOTIDE SEQUENCE [LARGE SCALE GENOMIC DNA]</scope>
    <source>
        <strain evidence="11">ATCC BAA-887 / DSM 12427 / ZAS-2</strain>
    </source>
</reference>
<dbReference type="GO" id="GO:0046872">
    <property type="term" value="F:metal ion binding"/>
    <property type="evidence" value="ECO:0007669"/>
    <property type="project" value="UniProtKB-KW"/>
</dbReference>
<dbReference type="EMBL" id="CP001843">
    <property type="protein sequence ID" value="AEF86653.1"/>
    <property type="molecule type" value="Genomic_DNA"/>
</dbReference>
<dbReference type="eggNOG" id="COG0486">
    <property type="taxonomic scope" value="Bacteria"/>
</dbReference>
<dbReference type="RefSeq" id="WP_015708990.1">
    <property type="nucleotide sequence ID" value="NC_015578.1"/>
</dbReference>
<dbReference type="Pfam" id="PF12631">
    <property type="entry name" value="MnmE_helical"/>
    <property type="match status" value="1"/>
</dbReference>
<dbReference type="Proteomes" id="UP000009223">
    <property type="component" value="Chromosome"/>
</dbReference>
<dbReference type="HAMAP" id="MF_00379">
    <property type="entry name" value="GTPase_MnmE"/>
    <property type="match status" value="1"/>
</dbReference>
<dbReference type="InterPro" id="IPR027266">
    <property type="entry name" value="TrmE/GcvT-like"/>
</dbReference>
<evidence type="ECO:0000256" key="5">
    <source>
        <dbReference type="ARBA" id="ARBA00022958"/>
    </source>
</evidence>
<evidence type="ECO:0000256" key="3">
    <source>
        <dbReference type="ARBA" id="ARBA00022741"/>
    </source>
</evidence>
<dbReference type="InterPro" id="IPR004520">
    <property type="entry name" value="GTPase_MnmE"/>
</dbReference>
<keyword evidence="6 7" id="KW-0342">GTP-binding</keyword>
<dbReference type="InterPro" id="IPR025867">
    <property type="entry name" value="MnmE_helical"/>
</dbReference>
<feature type="binding site" evidence="7">
    <location>
        <position position="273"/>
    </location>
    <ligand>
        <name>Mg(2+)</name>
        <dbReference type="ChEBI" id="CHEBI:18420"/>
    </ligand>
</feature>
<feature type="domain" description="TrmE-type G" evidence="9">
    <location>
        <begin position="238"/>
        <end position="411"/>
    </location>
</feature>
<evidence type="ECO:0000256" key="7">
    <source>
        <dbReference type="HAMAP-Rule" id="MF_00379"/>
    </source>
</evidence>
<comment type="caution">
    <text evidence="7">Lacks conserved residue(s) required for the propagation of feature annotation.</text>
</comment>
<feature type="binding site" evidence="7">
    <location>
        <begin position="267"/>
        <end position="273"/>
    </location>
    <ligand>
        <name>GTP</name>
        <dbReference type="ChEBI" id="CHEBI:37565"/>
    </ligand>
</feature>
<dbReference type="SUPFAM" id="SSF116878">
    <property type="entry name" value="TrmE connector domain"/>
    <property type="match status" value="1"/>
</dbReference>
<dbReference type="PANTHER" id="PTHR42714:SF2">
    <property type="entry name" value="TRNA MODIFICATION GTPASE GTPBP3, MITOCHONDRIAL"/>
    <property type="match status" value="1"/>
</dbReference>
<dbReference type="PROSITE" id="PS51709">
    <property type="entry name" value="G_TRME"/>
    <property type="match status" value="1"/>
</dbReference>
<keyword evidence="2 7" id="KW-0819">tRNA processing</keyword>
<keyword evidence="7" id="KW-0963">Cytoplasm</keyword>
<feature type="binding site" evidence="7">
    <location>
        <position position="248"/>
    </location>
    <ligand>
        <name>K(+)</name>
        <dbReference type="ChEBI" id="CHEBI:29103"/>
    </ligand>
</feature>
<feature type="binding site" evidence="7">
    <location>
        <position position="272"/>
    </location>
    <ligand>
        <name>K(+)</name>
        <dbReference type="ChEBI" id="CHEBI:29103"/>
    </ligand>
</feature>